<protein>
    <submittedName>
        <fullName evidence="2">Uncharacterized protein</fullName>
    </submittedName>
</protein>
<feature type="compositionally biased region" description="Basic residues" evidence="1">
    <location>
        <begin position="306"/>
        <end position="319"/>
    </location>
</feature>
<reference evidence="2" key="1">
    <citation type="journal article" date="2023" name="G3 (Bethesda)">
        <title>A reference genome for the long-term kleptoplast-retaining sea slug Elysia crispata morphotype clarki.</title>
        <authorList>
            <person name="Eastman K.E."/>
            <person name="Pendleton A.L."/>
            <person name="Shaikh M.A."/>
            <person name="Suttiyut T."/>
            <person name="Ogas R."/>
            <person name="Tomko P."/>
            <person name="Gavelis G."/>
            <person name="Widhalm J.R."/>
            <person name="Wisecaver J.H."/>
        </authorList>
    </citation>
    <scope>NUCLEOTIDE SEQUENCE</scope>
    <source>
        <strain evidence="2">ECLA1</strain>
    </source>
</reference>
<comment type="caution">
    <text evidence="2">The sequence shown here is derived from an EMBL/GenBank/DDBJ whole genome shotgun (WGS) entry which is preliminary data.</text>
</comment>
<evidence type="ECO:0000256" key="1">
    <source>
        <dbReference type="SAM" id="MobiDB-lite"/>
    </source>
</evidence>
<dbReference type="AlphaFoldDB" id="A0AAE1AFM7"/>
<dbReference type="EMBL" id="JAWDGP010001999">
    <property type="protein sequence ID" value="KAK3786191.1"/>
    <property type="molecule type" value="Genomic_DNA"/>
</dbReference>
<feature type="region of interest" description="Disordered" evidence="1">
    <location>
        <begin position="333"/>
        <end position="373"/>
    </location>
</feature>
<feature type="region of interest" description="Disordered" evidence="1">
    <location>
        <begin position="281"/>
        <end position="319"/>
    </location>
</feature>
<organism evidence="2 3">
    <name type="scientific">Elysia crispata</name>
    <name type="common">lettuce slug</name>
    <dbReference type="NCBI Taxonomy" id="231223"/>
    <lineage>
        <taxon>Eukaryota</taxon>
        <taxon>Metazoa</taxon>
        <taxon>Spiralia</taxon>
        <taxon>Lophotrochozoa</taxon>
        <taxon>Mollusca</taxon>
        <taxon>Gastropoda</taxon>
        <taxon>Heterobranchia</taxon>
        <taxon>Euthyneura</taxon>
        <taxon>Panpulmonata</taxon>
        <taxon>Sacoglossa</taxon>
        <taxon>Placobranchoidea</taxon>
        <taxon>Plakobranchidae</taxon>
        <taxon>Elysia</taxon>
    </lineage>
</organism>
<feature type="region of interest" description="Disordered" evidence="1">
    <location>
        <begin position="212"/>
        <end position="245"/>
    </location>
</feature>
<dbReference type="Proteomes" id="UP001283361">
    <property type="component" value="Unassembled WGS sequence"/>
</dbReference>
<sequence>MQCRQSSLSHPMYPAKNLSGNKSCFCCGSTQISPSGHEEMLNFNQLNGSTTPASLTTGFQNTAMFPSPTADVAMSQNEVSPVEAQSFNNLRFLQNRQIGMINSSGKPGFGIGMGEAGTMQLSTSAPISSNAINECASALGLGIESNMGGRRLSEQLSGVAGLRRSEPDKMDLDSALDELGMLSTVTNSRRQFLLEQRQGSLGHTFSSKSYWSSREKRLRSKSESSPNLTALENQNSGEKGSPANGYHIVKINTDFVTGFSNPVGSGSGFAKPGHYNFNEDSDCSPLISKPNRSQYRNPDLLEESARRRRSIPRMSRFRKDRYRRSRCPYAIPNRLSSSMQESDFGPDYFDSCPSPSLGTKPPPTPAEEALTDRLSSSLNISPAVVGPQSLSKSNTSSPVKPTGQEVRLIRSLSAENLAVRRKLEQELNGAAPQLPGRERSSTERGLDLMTCQMTNLHMS</sequence>
<evidence type="ECO:0000313" key="2">
    <source>
        <dbReference type="EMBL" id="KAK3786191.1"/>
    </source>
</evidence>
<name>A0AAE1AFM7_9GAST</name>
<feature type="compositionally biased region" description="Polar residues" evidence="1">
    <location>
        <begin position="226"/>
        <end position="238"/>
    </location>
</feature>
<proteinExistence type="predicted"/>
<accession>A0AAE1AFM7</accession>
<keyword evidence="3" id="KW-1185">Reference proteome</keyword>
<gene>
    <name evidence="2" type="ORF">RRG08_020334</name>
</gene>
<evidence type="ECO:0000313" key="3">
    <source>
        <dbReference type="Proteomes" id="UP001283361"/>
    </source>
</evidence>